<dbReference type="AlphaFoldDB" id="A0A1G7EDT6"/>
<keyword evidence="3" id="KW-1185">Reference proteome</keyword>
<reference evidence="3" key="1">
    <citation type="submission" date="2016-10" db="EMBL/GenBank/DDBJ databases">
        <authorList>
            <person name="Varghese N."/>
            <person name="Submissions S."/>
        </authorList>
    </citation>
    <scope>NUCLEOTIDE SEQUENCE [LARGE SCALE GENOMIC DNA]</scope>
    <source>
        <strain evidence="3">CGMCC 1.6992</strain>
    </source>
</reference>
<keyword evidence="1" id="KW-0812">Transmembrane</keyword>
<name>A0A1G7EDT6_9DEIN</name>
<accession>A0A1G7EDT6</accession>
<dbReference type="OrthoDB" id="33419at2"/>
<dbReference type="EMBL" id="FNBC01000005">
    <property type="protein sequence ID" value="SDE61829.1"/>
    <property type="molecule type" value="Genomic_DNA"/>
</dbReference>
<evidence type="ECO:0000313" key="2">
    <source>
        <dbReference type="EMBL" id="SDE61829.1"/>
    </source>
</evidence>
<proteinExistence type="predicted"/>
<evidence type="ECO:0000313" key="3">
    <source>
        <dbReference type="Proteomes" id="UP000199446"/>
    </source>
</evidence>
<keyword evidence="1" id="KW-1133">Transmembrane helix</keyword>
<evidence type="ECO:0000256" key="1">
    <source>
        <dbReference type="SAM" id="Phobius"/>
    </source>
</evidence>
<organism evidence="2 3">
    <name type="scientific">Thermus arciformis</name>
    <dbReference type="NCBI Taxonomy" id="482827"/>
    <lineage>
        <taxon>Bacteria</taxon>
        <taxon>Thermotogati</taxon>
        <taxon>Deinococcota</taxon>
        <taxon>Deinococci</taxon>
        <taxon>Thermales</taxon>
        <taxon>Thermaceae</taxon>
        <taxon>Thermus</taxon>
    </lineage>
</organism>
<dbReference type="RefSeq" id="WP_093005800.1">
    <property type="nucleotide sequence ID" value="NZ_FNBC01000005.1"/>
</dbReference>
<protein>
    <submittedName>
        <fullName evidence="2">Uncharacterized protein</fullName>
    </submittedName>
</protein>
<keyword evidence="1" id="KW-0472">Membrane</keyword>
<dbReference type="Proteomes" id="UP000199446">
    <property type="component" value="Unassembled WGS sequence"/>
</dbReference>
<dbReference type="STRING" id="482827.SAMN04488243_10562"/>
<sequence>MVPASLRHALRATGLALLVFVLFLFPPFAATPRPDTRAVLILLHVPPVAAYLWGLWRMEGEIRP</sequence>
<gene>
    <name evidence="2" type="ORF">SAMN04488243_10562</name>
</gene>
<feature type="transmembrane region" description="Helical" evidence="1">
    <location>
        <begin position="39"/>
        <end position="56"/>
    </location>
</feature>